<dbReference type="Proteomes" id="UP001066276">
    <property type="component" value="Chromosome 2_2"/>
</dbReference>
<evidence type="ECO:0000313" key="3">
    <source>
        <dbReference type="Proteomes" id="UP001066276"/>
    </source>
</evidence>
<sequence length="106" mass="11879">MRTLLDASDPDFRVRQRKETTDSQKGVECQESEEERTEEKTPNTEWKTPGPGGAPNAGTKDSPQDGRIERHEEKFPKNPGINASEPSHDPGGSWLNKTRRADIHPT</sequence>
<organism evidence="2 3">
    <name type="scientific">Pleurodeles waltl</name>
    <name type="common">Iberian ribbed newt</name>
    <dbReference type="NCBI Taxonomy" id="8319"/>
    <lineage>
        <taxon>Eukaryota</taxon>
        <taxon>Metazoa</taxon>
        <taxon>Chordata</taxon>
        <taxon>Craniata</taxon>
        <taxon>Vertebrata</taxon>
        <taxon>Euteleostomi</taxon>
        <taxon>Amphibia</taxon>
        <taxon>Batrachia</taxon>
        <taxon>Caudata</taxon>
        <taxon>Salamandroidea</taxon>
        <taxon>Salamandridae</taxon>
        <taxon>Pleurodelinae</taxon>
        <taxon>Pleurodeles</taxon>
    </lineage>
</organism>
<feature type="compositionally biased region" description="Basic and acidic residues" evidence="1">
    <location>
        <begin position="10"/>
        <end position="22"/>
    </location>
</feature>
<reference evidence="2" key="1">
    <citation type="journal article" date="2022" name="bioRxiv">
        <title>Sequencing and chromosome-scale assembly of the giantPleurodeles waltlgenome.</title>
        <authorList>
            <person name="Brown T."/>
            <person name="Elewa A."/>
            <person name="Iarovenko S."/>
            <person name="Subramanian E."/>
            <person name="Araus A.J."/>
            <person name="Petzold A."/>
            <person name="Susuki M."/>
            <person name="Suzuki K.-i.T."/>
            <person name="Hayashi T."/>
            <person name="Toyoda A."/>
            <person name="Oliveira C."/>
            <person name="Osipova E."/>
            <person name="Leigh N.D."/>
            <person name="Simon A."/>
            <person name="Yun M.H."/>
        </authorList>
    </citation>
    <scope>NUCLEOTIDE SEQUENCE</scope>
    <source>
        <strain evidence="2">20211129_DDA</strain>
        <tissue evidence="2">Liver</tissue>
    </source>
</reference>
<keyword evidence="3" id="KW-1185">Reference proteome</keyword>
<feature type="compositionally biased region" description="Basic and acidic residues" evidence="1">
    <location>
        <begin position="62"/>
        <end position="76"/>
    </location>
</feature>
<evidence type="ECO:0000256" key="1">
    <source>
        <dbReference type="SAM" id="MobiDB-lite"/>
    </source>
</evidence>
<evidence type="ECO:0000313" key="2">
    <source>
        <dbReference type="EMBL" id="KAJ1191528.1"/>
    </source>
</evidence>
<dbReference type="AlphaFoldDB" id="A0AAV7UUI4"/>
<gene>
    <name evidence="2" type="ORF">NDU88_000844</name>
</gene>
<comment type="caution">
    <text evidence="2">The sequence shown here is derived from an EMBL/GenBank/DDBJ whole genome shotgun (WGS) entry which is preliminary data.</text>
</comment>
<feature type="region of interest" description="Disordered" evidence="1">
    <location>
        <begin position="1"/>
        <end position="106"/>
    </location>
</feature>
<dbReference type="EMBL" id="JANPWB010000004">
    <property type="protein sequence ID" value="KAJ1191528.1"/>
    <property type="molecule type" value="Genomic_DNA"/>
</dbReference>
<protein>
    <submittedName>
        <fullName evidence="2">Uncharacterized protein</fullName>
    </submittedName>
</protein>
<proteinExistence type="predicted"/>
<name>A0AAV7UUI4_PLEWA</name>
<accession>A0AAV7UUI4</accession>